<organism evidence="2 3">
    <name type="scientific">Nocardioides aestuarii</name>
    <dbReference type="NCBI Taxonomy" id="252231"/>
    <lineage>
        <taxon>Bacteria</taxon>
        <taxon>Bacillati</taxon>
        <taxon>Actinomycetota</taxon>
        <taxon>Actinomycetes</taxon>
        <taxon>Propionibacteriales</taxon>
        <taxon>Nocardioidaceae</taxon>
        <taxon>Nocardioides</taxon>
    </lineage>
</organism>
<comment type="caution">
    <text evidence="2">The sequence shown here is derived from an EMBL/GenBank/DDBJ whole genome shotgun (WGS) entry which is preliminary data.</text>
</comment>
<reference evidence="3" key="1">
    <citation type="journal article" date="2019" name="Int. J. Syst. Evol. Microbiol.">
        <title>The Global Catalogue of Microorganisms (GCM) 10K type strain sequencing project: providing services to taxonomists for standard genome sequencing and annotation.</title>
        <authorList>
            <consortium name="The Broad Institute Genomics Platform"/>
            <consortium name="The Broad Institute Genome Sequencing Center for Infectious Disease"/>
            <person name="Wu L."/>
            <person name="Ma J."/>
        </authorList>
    </citation>
    <scope>NUCLEOTIDE SEQUENCE [LARGE SCALE GENOMIC DNA]</scope>
    <source>
        <strain evidence="3">CGMCC 1.12477</strain>
    </source>
</reference>
<sequence length="92" mass="9406">MIIRILGEGQFDVPDDALDRLNGLDDAVESSVDAGDEGAFAGALAALLDGVRDSAVPHEPGTLDTSDLILPHAGATLEEVRDLLSGDGLIPG</sequence>
<dbReference type="Proteomes" id="UP001597351">
    <property type="component" value="Unassembled WGS sequence"/>
</dbReference>
<keyword evidence="3" id="KW-1185">Reference proteome</keyword>
<evidence type="ECO:0000259" key="1">
    <source>
        <dbReference type="Pfam" id="PF22743"/>
    </source>
</evidence>
<protein>
    <recommendedName>
        <fullName evidence="1">PspA-associated domain-containing protein</fullName>
    </recommendedName>
</protein>
<dbReference type="EMBL" id="JBHUGD010000001">
    <property type="protein sequence ID" value="MFD1945628.1"/>
    <property type="molecule type" value="Genomic_DNA"/>
</dbReference>
<dbReference type="InterPro" id="IPR054437">
    <property type="entry name" value="PspA-assoc_dom"/>
</dbReference>
<evidence type="ECO:0000313" key="3">
    <source>
        <dbReference type="Proteomes" id="UP001597351"/>
    </source>
</evidence>
<feature type="domain" description="PspA-associated" evidence="1">
    <location>
        <begin position="1"/>
        <end position="92"/>
    </location>
</feature>
<accession>A0ABW4TH10</accession>
<gene>
    <name evidence="2" type="ORF">ACFSDE_02405</name>
</gene>
<name>A0ABW4TH10_9ACTN</name>
<evidence type="ECO:0000313" key="2">
    <source>
        <dbReference type="EMBL" id="MFD1945628.1"/>
    </source>
</evidence>
<dbReference type="RefSeq" id="WP_343915471.1">
    <property type="nucleotide sequence ID" value="NZ_BAAAJT010000002.1"/>
</dbReference>
<proteinExistence type="predicted"/>
<dbReference type="Pfam" id="PF22743">
    <property type="entry name" value="PspAA"/>
    <property type="match status" value="1"/>
</dbReference>